<sequence>MTRWLAAIGATSALVMTTAAPAGATPGPRNDQWWFSAWDIQQKVWPVTKGAGVTVAVIDTGVNGRIPDLRGVLVPGTDAVSGSGDGQVGPSTDLEDSHGTGMAALIASQGTGSGYVGVAPEAKIMSVTSNLSVWDKAIRYAADHGAKVINISQAFAASGGCRPEVQQAVSYALQKDIVVVAGAGNSGDASNPSMEPANCAGVLAVGAVDNKKAAWKSTERQPYVAVAAPGFLVNTVLANGQVTDHVAGTSQASALTSAAVALVRSKHPQMPAREVVQRIINTAIDAGPPGKDQMTGAGVIIPADALGATVPKNAPNPVFAAYDRWLADNPQASAKPSATKRPKDAATKDSDRADRNLMILLIAGGAIVVIGGAVLFFVLRRGKKNTPMGPGAGPMPMGGPSGPPPGWGGQAPPPQGAPPHGGPPQGGQPVPPQGGPSGPPPGWGGQPGPPPGGPQGGQQYMPPQGPGGSRPPN</sequence>
<dbReference type="Gene3D" id="3.40.50.200">
    <property type="entry name" value="Peptidase S8/S53 domain"/>
    <property type="match status" value="1"/>
</dbReference>
<evidence type="ECO:0000256" key="8">
    <source>
        <dbReference type="SAM" id="SignalP"/>
    </source>
</evidence>
<evidence type="ECO:0000256" key="2">
    <source>
        <dbReference type="ARBA" id="ARBA00022670"/>
    </source>
</evidence>
<keyword evidence="8" id="KW-0732">Signal</keyword>
<dbReference type="AlphaFoldDB" id="A0A5C4JAR6"/>
<dbReference type="InterPro" id="IPR050131">
    <property type="entry name" value="Peptidase_S8_subtilisin-like"/>
</dbReference>
<dbReference type="PANTHER" id="PTHR43806">
    <property type="entry name" value="PEPTIDASE S8"/>
    <property type="match status" value="1"/>
</dbReference>
<feature type="compositionally biased region" description="Pro residues" evidence="6">
    <location>
        <begin position="429"/>
        <end position="453"/>
    </location>
</feature>
<name>A0A5C4JAR6_9ACTN</name>
<evidence type="ECO:0000256" key="4">
    <source>
        <dbReference type="ARBA" id="ARBA00022825"/>
    </source>
</evidence>
<dbReference type="PANTHER" id="PTHR43806:SF11">
    <property type="entry name" value="CEREVISIN-RELATED"/>
    <property type="match status" value="1"/>
</dbReference>
<keyword evidence="2 5" id="KW-0645">Protease</keyword>
<organism evidence="10 11">
    <name type="scientific">Actinomadura soli</name>
    <dbReference type="NCBI Taxonomy" id="2508997"/>
    <lineage>
        <taxon>Bacteria</taxon>
        <taxon>Bacillati</taxon>
        <taxon>Actinomycetota</taxon>
        <taxon>Actinomycetes</taxon>
        <taxon>Streptosporangiales</taxon>
        <taxon>Thermomonosporaceae</taxon>
        <taxon>Actinomadura</taxon>
    </lineage>
</organism>
<evidence type="ECO:0000256" key="1">
    <source>
        <dbReference type="ARBA" id="ARBA00011073"/>
    </source>
</evidence>
<dbReference type="Proteomes" id="UP000309174">
    <property type="component" value="Unassembled WGS sequence"/>
</dbReference>
<reference evidence="10 11" key="1">
    <citation type="submission" date="2019-05" db="EMBL/GenBank/DDBJ databases">
        <title>Draft genome sequence of Actinomadura sp. 14C53.</title>
        <authorList>
            <person name="Saricaoglu S."/>
            <person name="Isik K."/>
        </authorList>
    </citation>
    <scope>NUCLEOTIDE SEQUENCE [LARGE SCALE GENOMIC DNA]</scope>
    <source>
        <strain evidence="10 11">14C53</strain>
    </source>
</reference>
<dbReference type="InterPro" id="IPR000209">
    <property type="entry name" value="Peptidase_S8/S53_dom"/>
</dbReference>
<evidence type="ECO:0000256" key="3">
    <source>
        <dbReference type="ARBA" id="ARBA00022801"/>
    </source>
</evidence>
<keyword evidence="3 5" id="KW-0378">Hydrolase</keyword>
<comment type="caution">
    <text evidence="10">The sequence shown here is derived from an EMBL/GenBank/DDBJ whole genome shotgun (WGS) entry which is preliminary data.</text>
</comment>
<keyword evidence="11" id="KW-1185">Reference proteome</keyword>
<evidence type="ECO:0000259" key="9">
    <source>
        <dbReference type="Pfam" id="PF00082"/>
    </source>
</evidence>
<keyword evidence="7" id="KW-0472">Membrane</keyword>
<evidence type="ECO:0000256" key="7">
    <source>
        <dbReference type="SAM" id="Phobius"/>
    </source>
</evidence>
<dbReference type="SUPFAM" id="SSF52743">
    <property type="entry name" value="Subtilisin-like"/>
    <property type="match status" value="1"/>
</dbReference>
<dbReference type="OrthoDB" id="3530033at2"/>
<keyword evidence="4 5" id="KW-0720">Serine protease</keyword>
<feature type="domain" description="Peptidase S8/S53" evidence="9">
    <location>
        <begin position="50"/>
        <end position="298"/>
    </location>
</feature>
<protein>
    <recommendedName>
        <fullName evidence="9">Peptidase S8/S53 domain-containing protein</fullName>
    </recommendedName>
</protein>
<dbReference type="GO" id="GO:0004252">
    <property type="term" value="F:serine-type endopeptidase activity"/>
    <property type="evidence" value="ECO:0007669"/>
    <property type="project" value="UniProtKB-UniRule"/>
</dbReference>
<dbReference type="Pfam" id="PF00082">
    <property type="entry name" value="Peptidase_S8"/>
    <property type="match status" value="1"/>
</dbReference>
<feature type="active site" description="Charge relay system" evidence="5">
    <location>
        <position position="98"/>
    </location>
</feature>
<feature type="signal peptide" evidence="8">
    <location>
        <begin position="1"/>
        <end position="24"/>
    </location>
</feature>
<feature type="active site" description="Charge relay system" evidence="5">
    <location>
        <position position="59"/>
    </location>
</feature>
<feature type="chain" id="PRO_5022682005" description="Peptidase S8/S53 domain-containing protein" evidence="8">
    <location>
        <begin position="25"/>
        <end position="473"/>
    </location>
</feature>
<feature type="transmembrane region" description="Helical" evidence="7">
    <location>
        <begin position="357"/>
        <end position="379"/>
    </location>
</feature>
<feature type="region of interest" description="Disordered" evidence="6">
    <location>
        <begin position="330"/>
        <end position="349"/>
    </location>
</feature>
<dbReference type="EMBL" id="VCKW01000098">
    <property type="protein sequence ID" value="TMQ97808.1"/>
    <property type="molecule type" value="Genomic_DNA"/>
</dbReference>
<feature type="compositionally biased region" description="Pro residues" evidence="6">
    <location>
        <begin position="463"/>
        <end position="473"/>
    </location>
</feature>
<keyword evidence="7" id="KW-1133">Transmembrane helix</keyword>
<dbReference type="GO" id="GO:0006508">
    <property type="term" value="P:proteolysis"/>
    <property type="evidence" value="ECO:0007669"/>
    <property type="project" value="UniProtKB-KW"/>
</dbReference>
<proteinExistence type="inferred from homology"/>
<evidence type="ECO:0000256" key="5">
    <source>
        <dbReference type="PROSITE-ProRule" id="PRU01240"/>
    </source>
</evidence>
<evidence type="ECO:0000313" key="10">
    <source>
        <dbReference type="EMBL" id="TMQ97808.1"/>
    </source>
</evidence>
<dbReference type="InterPro" id="IPR036852">
    <property type="entry name" value="Peptidase_S8/S53_dom_sf"/>
</dbReference>
<dbReference type="PROSITE" id="PS51892">
    <property type="entry name" value="SUBTILASE"/>
    <property type="match status" value="1"/>
</dbReference>
<dbReference type="PRINTS" id="PR00723">
    <property type="entry name" value="SUBTILISIN"/>
</dbReference>
<feature type="region of interest" description="Disordered" evidence="6">
    <location>
        <begin position="388"/>
        <end position="473"/>
    </location>
</feature>
<feature type="active site" description="Charge relay system" evidence="5">
    <location>
        <position position="250"/>
    </location>
</feature>
<keyword evidence="7" id="KW-0812">Transmembrane</keyword>
<evidence type="ECO:0000313" key="11">
    <source>
        <dbReference type="Proteomes" id="UP000309174"/>
    </source>
</evidence>
<dbReference type="RefSeq" id="WP_138646643.1">
    <property type="nucleotide sequence ID" value="NZ_VCKW01000098.1"/>
</dbReference>
<accession>A0A5C4JAR6</accession>
<feature type="compositionally biased region" description="Pro residues" evidence="6">
    <location>
        <begin position="401"/>
        <end position="422"/>
    </location>
</feature>
<gene>
    <name evidence="10" type="ORF">ETD83_19880</name>
</gene>
<dbReference type="InterPro" id="IPR015500">
    <property type="entry name" value="Peptidase_S8_subtilisin-rel"/>
</dbReference>
<evidence type="ECO:0000256" key="6">
    <source>
        <dbReference type="SAM" id="MobiDB-lite"/>
    </source>
</evidence>
<comment type="similarity">
    <text evidence="1 5">Belongs to the peptidase S8 family.</text>
</comment>